<accession>A0A0M6YKE2</accession>
<keyword evidence="3" id="KW-1185">Reference proteome</keyword>
<gene>
    <name evidence="2" type="ORF">JDO7802_02010</name>
</gene>
<feature type="compositionally biased region" description="Polar residues" evidence="1">
    <location>
        <begin position="29"/>
        <end position="41"/>
    </location>
</feature>
<feature type="region of interest" description="Disordered" evidence="1">
    <location>
        <begin position="1"/>
        <end position="56"/>
    </location>
</feature>
<dbReference type="EMBL" id="CXSU01000012">
    <property type="protein sequence ID" value="CTQ49993.1"/>
    <property type="molecule type" value="Genomic_DNA"/>
</dbReference>
<protein>
    <submittedName>
        <fullName evidence="2">Uncharacterized protein</fullName>
    </submittedName>
</protein>
<name>A0A0M6YKE2_9RHOB</name>
<reference evidence="2 3" key="1">
    <citation type="submission" date="2015-07" db="EMBL/GenBank/DDBJ databases">
        <authorList>
            <person name="Noorani M."/>
        </authorList>
    </citation>
    <scope>NUCLEOTIDE SEQUENCE [LARGE SCALE GENOMIC DNA]</scope>
    <source>
        <strain evidence="2 3">CECT 7802</strain>
    </source>
</reference>
<evidence type="ECO:0000313" key="3">
    <source>
        <dbReference type="Proteomes" id="UP000049222"/>
    </source>
</evidence>
<feature type="compositionally biased region" description="Basic and acidic residues" evidence="1">
    <location>
        <begin position="1"/>
        <end position="15"/>
    </location>
</feature>
<evidence type="ECO:0000313" key="2">
    <source>
        <dbReference type="EMBL" id="CTQ49993.1"/>
    </source>
</evidence>
<dbReference type="RefSeq" id="WP_187298123.1">
    <property type="nucleotide sequence ID" value="NZ_CXSU01000012.1"/>
</dbReference>
<sequence>MTDESRIDRTDRTKDGAVAAPTPAAGTTHDPNSVTTGTPQEPTGDVYPPKGESEDH</sequence>
<evidence type="ECO:0000256" key="1">
    <source>
        <dbReference type="SAM" id="MobiDB-lite"/>
    </source>
</evidence>
<organism evidence="2 3">
    <name type="scientific">Jannaschia donghaensis</name>
    <dbReference type="NCBI Taxonomy" id="420998"/>
    <lineage>
        <taxon>Bacteria</taxon>
        <taxon>Pseudomonadati</taxon>
        <taxon>Pseudomonadota</taxon>
        <taxon>Alphaproteobacteria</taxon>
        <taxon>Rhodobacterales</taxon>
        <taxon>Roseobacteraceae</taxon>
        <taxon>Jannaschia</taxon>
    </lineage>
</organism>
<dbReference type="Proteomes" id="UP000049222">
    <property type="component" value="Unassembled WGS sequence"/>
</dbReference>
<feature type="compositionally biased region" description="Low complexity" evidence="1">
    <location>
        <begin position="16"/>
        <end position="28"/>
    </location>
</feature>
<dbReference type="AlphaFoldDB" id="A0A0M6YKE2"/>
<proteinExistence type="predicted"/>